<accession>Q6CIF5</accession>
<dbReference type="OMA" id="CVEGPFW"/>
<sequence>MTFKKLVSFEVEYAPQYHFTKYISTRTKLQLVHLNNKSSPLVQGYFAVGTECPTDSGVPHTLEHLIFMGSEKYPYKGLLDTAGNLCMSNTNAWTATDQTVYTLSTAGWKGFKKLLPVYLDHLFFPTLTEDACTTEVYHIDPDDLSDKGVVFSEMAGIESQSWFITTLEKQRLLFPEGSGYRSETGGLTPNLRVLTNDEIREFHKQMYTPDNCCVIITGNIPSEELIELMEIFDKQLPEFTANERKRPFIDTPASQIPQSLTEMKEKTIEFPEADESQGEVSFSWITQPYLKHIEDQAVNILLEYLTESPLAPFNMEMIEIENPYATDAEYWSDDFIRTISNISLKGVPTDRLQQAKEKTLDLLKTHHVSLDRIRLVTENMKWDYIFKFEKIGDTMVAHMAITDFLYGATDGGVLEESLKTLEDFNILLSWSQEKWQALLEESFVTNQPVVVIGKPSSKLNEKLENENDSRMKERAKLFDDAKRKALKESLSQAQHNNNVQIPDDVLGSFEIENPQDSVYFTETKSISCIPVPSNDSDFPLTDNIINLKPKAFPFFIHFEHFPSQFVEIHVALNVDFVKDCELLPYYHVVTELFSMPMIGENGETISFEDVVAQLKTETVETDISMGIGGNFSNLIDFKIQCKATNYSKAVNWLKRVLFDSVFDESRVSILLEKFYNSIVETKREGDQMMFSSMNRHLYNEGSLKKSADELYVEPIIESVLTDIEDGHYIQKILPKLESLRTQLTEQLHKAHILVFGDIDRLGDIYEPWSRYFAPKAKNIPTVTVTVPLTPLLTSSLSEVGKNPIKKAFIVSTPASESSYMLALTALPGDLHYLHPDFPAIYLAAVYLECVEGPFWKGIRGAGLAYGAYLTKMFESNMVGFNVYRASDAVACYEAGKQIVTDYAGGEKIFEPILIKAAISSIINTIASNESNYFNVAINKYLNTFCKKRGPDFNTEILKKLEKVTADDLKNAMTDVYIKIFDPARGSIFVACHPSKVESIHKYFESLSYDITVEEIFDDEDDSENGSGDNSGDYSGDN</sequence>
<evidence type="ECO:0000259" key="2">
    <source>
        <dbReference type="Pfam" id="PF00675"/>
    </source>
</evidence>
<feature type="region of interest" description="Disordered" evidence="1">
    <location>
        <begin position="1017"/>
        <end position="1037"/>
    </location>
</feature>
<feature type="compositionally biased region" description="Low complexity" evidence="1">
    <location>
        <begin position="1024"/>
        <end position="1037"/>
    </location>
</feature>
<dbReference type="EMBL" id="CR382126">
    <property type="protein sequence ID" value="CAG98992.1"/>
    <property type="molecule type" value="Genomic_DNA"/>
</dbReference>
<dbReference type="Pfam" id="PF05193">
    <property type="entry name" value="Peptidase_M16_C"/>
    <property type="match status" value="1"/>
</dbReference>
<dbReference type="PaxDb" id="284590-Q6CIF5"/>
<dbReference type="FunCoup" id="Q6CIF5">
    <property type="interactions" value="189"/>
</dbReference>
<dbReference type="InParanoid" id="Q6CIF5"/>
<dbReference type="PANTHER" id="PTHR43016:SF16">
    <property type="entry name" value="METALLOPROTEASE, PUTATIVE (AFU_ORTHOLOGUE AFUA_4G07610)-RELATED"/>
    <property type="match status" value="1"/>
</dbReference>
<reference evidence="4 5" key="1">
    <citation type="journal article" date="2004" name="Nature">
        <title>Genome evolution in yeasts.</title>
        <authorList>
            <consortium name="Genolevures"/>
            <person name="Dujon B."/>
            <person name="Sherman D."/>
            <person name="Fischer G."/>
            <person name="Durrens P."/>
            <person name="Casaregola S."/>
            <person name="Lafontaine I."/>
            <person name="de Montigny J."/>
            <person name="Marck C."/>
            <person name="Neuveglise C."/>
            <person name="Talla E."/>
            <person name="Goffard N."/>
            <person name="Frangeul L."/>
            <person name="Aigle M."/>
            <person name="Anthouard V."/>
            <person name="Babour A."/>
            <person name="Barbe V."/>
            <person name="Barnay S."/>
            <person name="Blanchin S."/>
            <person name="Beckerich J.M."/>
            <person name="Beyne E."/>
            <person name="Bleykasten C."/>
            <person name="Boisrame A."/>
            <person name="Boyer J."/>
            <person name="Cattolico L."/>
            <person name="Confanioleri F."/>
            <person name="de Daruvar A."/>
            <person name="Despons L."/>
            <person name="Fabre E."/>
            <person name="Fairhead C."/>
            <person name="Ferry-Dumazet H."/>
            <person name="Groppi A."/>
            <person name="Hantraye F."/>
            <person name="Hennequin C."/>
            <person name="Jauniaux N."/>
            <person name="Joyet P."/>
            <person name="Kachouri R."/>
            <person name="Kerrest A."/>
            <person name="Koszul R."/>
            <person name="Lemaire M."/>
            <person name="Lesur I."/>
            <person name="Ma L."/>
            <person name="Muller H."/>
            <person name="Nicaud J.M."/>
            <person name="Nikolski M."/>
            <person name="Oztas S."/>
            <person name="Ozier-Kalogeropoulos O."/>
            <person name="Pellenz S."/>
            <person name="Potier S."/>
            <person name="Richard G.F."/>
            <person name="Straub M.L."/>
            <person name="Suleau A."/>
            <person name="Swennene D."/>
            <person name="Tekaia F."/>
            <person name="Wesolowski-Louvel M."/>
            <person name="Westhof E."/>
            <person name="Wirth B."/>
            <person name="Zeniou-Meyer M."/>
            <person name="Zivanovic I."/>
            <person name="Bolotin-Fukuhara M."/>
            <person name="Thierry A."/>
            <person name="Bouchier C."/>
            <person name="Caudron B."/>
            <person name="Scarpelli C."/>
            <person name="Gaillardin C."/>
            <person name="Weissenbach J."/>
            <person name="Wincker P."/>
            <person name="Souciet J.L."/>
        </authorList>
    </citation>
    <scope>NUCLEOTIDE SEQUENCE [LARGE SCALE GENOMIC DNA]</scope>
    <source>
        <strain evidence="5">ATCC 8585 / CBS 2359 / DSM 70799 / NBRC 1267 / NRRL Y-1140 / WM37</strain>
    </source>
</reference>
<dbReference type="InterPro" id="IPR011765">
    <property type="entry name" value="Pept_M16_N"/>
</dbReference>
<dbReference type="STRING" id="284590.Q6CIF5"/>
<proteinExistence type="predicted"/>
<dbReference type="HOGENOM" id="CLU_006065_0_0_1"/>
<organism evidence="4 5">
    <name type="scientific">Kluyveromyces lactis (strain ATCC 8585 / CBS 2359 / DSM 70799 / NBRC 1267 / NRRL Y-1140 / WM37)</name>
    <name type="common">Yeast</name>
    <name type="synonym">Candida sphaerica</name>
    <dbReference type="NCBI Taxonomy" id="284590"/>
    <lineage>
        <taxon>Eukaryota</taxon>
        <taxon>Fungi</taxon>
        <taxon>Dikarya</taxon>
        <taxon>Ascomycota</taxon>
        <taxon>Saccharomycotina</taxon>
        <taxon>Saccharomycetes</taxon>
        <taxon>Saccharomycetales</taxon>
        <taxon>Saccharomycetaceae</taxon>
        <taxon>Kluyveromyces</taxon>
    </lineage>
</organism>
<evidence type="ECO:0000313" key="5">
    <source>
        <dbReference type="Proteomes" id="UP000000598"/>
    </source>
</evidence>
<feature type="domain" description="Peptidase M16 C-terminal" evidence="3">
    <location>
        <begin position="194"/>
        <end position="361"/>
    </location>
</feature>
<dbReference type="FunFam" id="3.30.830.10:FF:000015">
    <property type="entry name" value="Putative zinc metalloprotease"/>
    <property type="match status" value="1"/>
</dbReference>
<dbReference type="Gene3D" id="3.30.830.10">
    <property type="entry name" value="Metalloenzyme, LuxS/M16 peptidase-like"/>
    <property type="match status" value="4"/>
</dbReference>
<dbReference type="Pfam" id="PF00675">
    <property type="entry name" value="Peptidase_M16"/>
    <property type="match status" value="1"/>
</dbReference>
<dbReference type="KEGG" id="kla:KLLA0_F27071g"/>
<evidence type="ECO:0000256" key="1">
    <source>
        <dbReference type="SAM" id="MobiDB-lite"/>
    </source>
</evidence>
<dbReference type="SUPFAM" id="SSF63411">
    <property type="entry name" value="LuxS/MPP-like metallohydrolase"/>
    <property type="match status" value="3"/>
</dbReference>
<dbReference type="PANTHER" id="PTHR43016">
    <property type="entry name" value="PRESEQUENCE PROTEASE"/>
    <property type="match status" value="1"/>
</dbReference>
<name>Q6CIF5_KLULA</name>
<protein>
    <submittedName>
        <fullName evidence="4">KLLA0F27071p</fullName>
    </submittedName>
</protein>
<dbReference type="MEROPS" id="M16.A04"/>
<evidence type="ECO:0000313" key="4">
    <source>
        <dbReference type="EMBL" id="CAG98992.1"/>
    </source>
</evidence>
<feature type="domain" description="Peptidase M16 N-terminal" evidence="2">
    <location>
        <begin position="53"/>
        <end position="136"/>
    </location>
</feature>
<dbReference type="InterPro" id="IPR007863">
    <property type="entry name" value="Peptidase_M16_C"/>
</dbReference>
<dbReference type="InterPro" id="IPR011249">
    <property type="entry name" value="Metalloenz_LuxS/M16"/>
</dbReference>
<dbReference type="Proteomes" id="UP000000598">
    <property type="component" value="Chromosome F"/>
</dbReference>
<dbReference type="FunFam" id="3.30.830.10:FF:000031">
    <property type="entry name" value="Putative zinc metalloprotease"/>
    <property type="match status" value="1"/>
</dbReference>
<dbReference type="AlphaFoldDB" id="Q6CIF5"/>
<gene>
    <name evidence="4" type="ORF">KLLA0_F27071g</name>
</gene>
<evidence type="ECO:0000259" key="3">
    <source>
        <dbReference type="Pfam" id="PF05193"/>
    </source>
</evidence>
<dbReference type="eggNOG" id="KOG0961">
    <property type="taxonomic scope" value="Eukaryota"/>
</dbReference>
<keyword evidence="5" id="KW-1185">Reference proteome</keyword>
<dbReference type="GO" id="GO:0046872">
    <property type="term" value="F:metal ion binding"/>
    <property type="evidence" value="ECO:0007669"/>
    <property type="project" value="InterPro"/>
</dbReference>